<dbReference type="EMBL" id="CAEX01007099">
    <property type="protein sequence ID" value="CCD21151.1"/>
    <property type="molecule type" value="Genomic_DNA"/>
</dbReference>
<dbReference type="Proteomes" id="UP000009027">
    <property type="component" value="Unassembled WGS sequence"/>
</dbReference>
<evidence type="ECO:0000313" key="2">
    <source>
        <dbReference type="Proteomes" id="UP000009027"/>
    </source>
</evidence>
<name>F9WUA3_TRYVY</name>
<accession>F9WUA3</accession>
<dbReference type="VEuPathDB" id="TriTrypDB:TvY486_0040600"/>
<dbReference type="AlphaFoldDB" id="F9WUA3"/>
<gene>
    <name evidence="1" type="ORF">TvY486_0040600</name>
</gene>
<reference evidence="1 2" key="1">
    <citation type="journal article" date="2012" name="Proc. Natl. Acad. Sci. U.S.A.">
        <title>Antigenic diversity is generated by distinct evolutionary mechanisms in African trypanosome species.</title>
        <authorList>
            <person name="Jackson A.P."/>
            <person name="Berry A."/>
            <person name="Aslett M."/>
            <person name="Allison H.C."/>
            <person name="Burton P."/>
            <person name="Vavrova-Anderson J."/>
            <person name="Brown R."/>
            <person name="Browne H."/>
            <person name="Corton N."/>
            <person name="Hauser H."/>
            <person name="Gamble J."/>
            <person name="Gilderthorp R."/>
            <person name="Marcello L."/>
            <person name="McQuillan J."/>
            <person name="Otto T.D."/>
            <person name="Quail M.A."/>
            <person name="Sanders M.J."/>
            <person name="van Tonder A."/>
            <person name="Ginger M.L."/>
            <person name="Field M.C."/>
            <person name="Barry J.D."/>
            <person name="Hertz-Fowler C."/>
            <person name="Berriman M."/>
        </authorList>
    </citation>
    <scope>NUCLEOTIDE SEQUENCE</scope>
    <source>
        <strain evidence="1 2">Y486</strain>
    </source>
</reference>
<sequence>MSGMFSWLGACQLTCAGARGQWGTATSTARHVARATEIGVCRGVCVVVFSGVCRRVCVTKRKSTGQLQSLL</sequence>
<evidence type="ECO:0000313" key="1">
    <source>
        <dbReference type="EMBL" id="CCD21151.1"/>
    </source>
</evidence>
<proteinExistence type="predicted"/>
<keyword evidence="2" id="KW-1185">Reference proteome</keyword>
<organism evidence="1 2">
    <name type="scientific">Trypanosoma vivax (strain Y486)</name>
    <dbReference type="NCBI Taxonomy" id="1055687"/>
    <lineage>
        <taxon>Eukaryota</taxon>
        <taxon>Discoba</taxon>
        <taxon>Euglenozoa</taxon>
        <taxon>Kinetoplastea</taxon>
        <taxon>Metakinetoplastina</taxon>
        <taxon>Trypanosomatida</taxon>
        <taxon>Trypanosomatidae</taxon>
        <taxon>Trypanosoma</taxon>
        <taxon>Duttonella</taxon>
    </lineage>
</organism>
<protein>
    <submittedName>
        <fullName evidence="1">Uncharacterized protein</fullName>
    </submittedName>
</protein>